<dbReference type="HOGENOM" id="CLU_3174571_0_0_6"/>
<organism evidence="1">
    <name type="scientific">Vibrio cholerae (strain MO10)</name>
    <dbReference type="NCBI Taxonomy" id="345072"/>
    <lineage>
        <taxon>Bacteria</taxon>
        <taxon>Pseudomonadati</taxon>
        <taxon>Pseudomonadota</taxon>
        <taxon>Gammaproteobacteria</taxon>
        <taxon>Vibrionales</taxon>
        <taxon>Vibrionaceae</taxon>
        <taxon>Vibrio</taxon>
    </lineage>
</organism>
<protein>
    <submittedName>
        <fullName evidence="1">Uncharacterized protein</fullName>
    </submittedName>
</protein>
<gene>
    <name evidence="1" type="ORF">VchoM_01439</name>
</gene>
<reference evidence="1" key="2">
    <citation type="submission" date="2008-07" db="EMBL/GenBank/DDBJ databases">
        <authorList>
            <consortium name="Broad Institute Genome Sequencing Platform"/>
            <person name="Colwell R."/>
            <person name="Grim C.J."/>
            <person name="Young S."/>
            <person name="Jaffe D."/>
            <person name="Gnerre S."/>
            <person name="Berlin A."/>
            <person name="Heiman D."/>
            <person name="Hepburn T."/>
            <person name="Shea T."/>
            <person name="Sykes S."/>
            <person name="Alvarado L."/>
            <person name="Kodira C."/>
            <person name="Heidelberg J."/>
            <person name="Lander E."/>
            <person name="Galagan J."/>
            <person name="Nusbaum C."/>
            <person name="Birren B."/>
        </authorList>
    </citation>
    <scope>NUCLEOTIDE SEQUENCE [LARGE SCALE GENOMIC DNA]</scope>
    <source>
        <strain evidence="1">MO10</strain>
    </source>
</reference>
<dbReference type="AlphaFoldDB" id="A0A0X1KYR7"/>
<name>A0A0X1KYR7_VIBCO</name>
<evidence type="ECO:0000313" key="1">
    <source>
        <dbReference type="EMBL" id="EET23411.1"/>
    </source>
</evidence>
<reference evidence="1" key="1">
    <citation type="submission" date="2005-09" db="EMBL/GenBank/DDBJ databases">
        <title>Annotation of Vibrio cholerae MO10.</title>
        <authorList>
            <person name="Colwell R."/>
            <person name="Grim C.J."/>
            <person name="Young S."/>
            <person name="Jaffe D."/>
            <person name="Gnerre S."/>
            <person name="Berlin A."/>
            <person name="Heiman D."/>
            <person name="Hepburn T."/>
            <person name="Shea T."/>
            <person name="Sykes S."/>
            <person name="Yandava C."/>
            <person name="Alvarado L."/>
            <person name="Kodira C."/>
            <person name="Borodovsky M."/>
            <person name="Heidelberg J."/>
            <person name="Lander E."/>
            <person name="Galagan J."/>
            <person name="Nusbaum C."/>
            <person name="Birren B."/>
        </authorList>
    </citation>
    <scope>NUCLEOTIDE SEQUENCE [LARGE SCALE GENOMIC DNA]</scope>
    <source>
        <strain evidence="1">MO10</strain>
    </source>
</reference>
<proteinExistence type="predicted"/>
<dbReference type="EMBL" id="DS990136">
    <property type="protein sequence ID" value="EET23411.1"/>
    <property type="molecule type" value="Genomic_DNA"/>
</dbReference>
<sequence>MAWGEHSWLLLNLVNVSPPYAVKSWLSASSVRVNSDMGLYPKLAEFL</sequence>
<dbReference type="Proteomes" id="UP000004687">
    <property type="component" value="Unassembled WGS sequence"/>
</dbReference>
<accession>A0A0X1KYR7</accession>